<dbReference type="Gene3D" id="2.10.25.10">
    <property type="entry name" value="Laminin"/>
    <property type="match status" value="1"/>
</dbReference>
<dbReference type="AlphaFoldDB" id="I3ZQR0"/>
<feature type="region of interest" description="Disordered" evidence="3">
    <location>
        <begin position="168"/>
        <end position="328"/>
    </location>
</feature>
<keyword evidence="6" id="KW-0477">Merozoite</keyword>
<reference evidence="6" key="1">
    <citation type="journal article" date="2012" name="Infect. Genet. Evol.">
        <title>Evidence of purifying selection on merozoite surface protein 8 (MSP8) and 10 (MSP10) in Plasmodium spp.</title>
        <authorList>
            <person name="Pacheco M.A."/>
            <person name="Elango A.P."/>
            <person name="Rahman A.A."/>
            <person name="Fisher D."/>
            <person name="Collins W.E."/>
            <person name="Barnwell J.W."/>
            <person name="Escalante A.A."/>
        </authorList>
    </citation>
    <scope>NUCLEOTIDE SEQUENCE</scope>
    <source>
        <strain evidence="6">RO</strain>
    </source>
</reference>
<keyword evidence="1" id="KW-0245">EGF-like domain</keyword>
<dbReference type="SUPFAM" id="SSF57196">
    <property type="entry name" value="EGF/Laminin"/>
    <property type="match status" value="2"/>
</dbReference>
<feature type="chain" id="PRO_5003684937" evidence="4">
    <location>
        <begin position="27"/>
        <end position="483"/>
    </location>
</feature>
<feature type="compositionally biased region" description="Low complexity" evidence="3">
    <location>
        <begin position="61"/>
        <end position="79"/>
    </location>
</feature>
<feature type="domain" description="NELL2-like EGF" evidence="5">
    <location>
        <begin position="427"/>
        <end position="463"/>
    </location>
</feature>
<name>I3ZQR0_9APIC</name>
<evidence type="ECO:0000313" key="6">
    <source>
        <dbReference type="EMBL" id="AFL93262.1"/>
    </source>
</evidence>
<evidence type="ECO:0000256" key="3">
    <source>
        <dbReference type="SAM" id="MobiDB-lite"/>
    </source>
</evidence>
<feature type="compositionally biased region" description="Polar residues" evidence="3">
    <location>
        <begin position="307"/>
        <end position="322"/>
    </location>
</feature>
<evidence type="ECO:0000259" key="5">
    <source>
        <dbReference type="Pfam" id="PF12947"/>
    </source>
</evidence>
<dbReference type="InterPro" id="IPR024731">
    <property type="entry name" value="NELL2-like_EGF"/>
</dbReference>
<evidence type="ECO:0000256" key="1">
    <source>
        <dbReference type="ARBA" id="ARBA00022536"/>
    </source>
</evidence>
<proteinExistence type="predicted"/>
<accession>I3ZQR0</accession>
<dbReference type="VEuPathDB" id="PlasmoDB:PcyM_1130200"/>
<keyword evidence="4" id="KW-0732">Signal</keyword>
<feature type="non-terminal residue" evidence="6">
    <location>
        <position position="483"/>
    </location>
</feature>
<evidence type="ECO:0000256" key="4">
    <source>
        <dbReference type="SAM" id="SignalP"/>
    </source>
</evidence>
<dbReference type="EMBL" id="JQ286379">
    <property type="protein sequence ID" value="AFL93262.1"/>
    <property type="molecule type" value="Genomic_DNA"/>
</dbReference>
<feature type="compositionally biased region" description="Polar residues" evidence="3">
    <location>
        <begin position="283"/>
        <end position="292"/>
    </location>
</feature>
<keyword evidence="2" id="KW-1015">Disulfide bond</keyword>
<feature type="compositionally biased region" description="Polar residues" evidence="3">
    <location>
        <begin position="228"/>
        <end position="238"/>
    </location>
</feature>
<feature type="region of interest" description="Disordered" evidence="3">
    <location>
        <begin position="56"/>
        <end position="108"/>
    </location>
</feature>
<dbReference type="Pfam" id="PF12947">
    <property type="entry name" value="EGF_3"/>
    <property type="match status" value="1"/>
</dbReference>
<protein>
    <submittedName>
        <fullName evidence="6">Merozoite surface protein 10</fullName>
    </submittedName>
</protein>
<feature type="compositionally biased region" description="Basic and acidic residues" evidence="3">
    <location>
        <begin position="294"/>
        <end position="306"/>
    </location>
</feature>
<evidence type="ECO:0000256" key="2">
    <source>
        <dbReference type="ARBA" id="ARBA00023157"/>
    </source>
</evidence>
<organism evidence="6">
    <name type="scientific">Plasmodium cynomolgi</name>
    <dbReference type="NCBI Taxonomy" id="5827"/>
    <lineage>
        <taxon>Eukaryota</taxon>
        <taxon>Sar</taxon>
        <taxon>Alveolata</taxon>
        <taxon>Apicomplexa</taxon>
        <taxon>Aconoidasida</taxon>
        <taxon>Haemosporida</taxon>
        <taxon>Plasmodiidae</taxon>
        <taxon>Plasmodium</taxon>
        <taxon>Plasmodium (Plasmodium)</taxon>
    </lineage>
</organism>
<dbReference type="VEuPathDB" id="PlasmoDB:PCYB_113710"/>
<sequence>MKCAKWNKSLTFTIFLLLYVNNAVNANGNELKGTDGVDVPNQKDITNDYNIFERISSEGQSASSKRASGKSASGKSASSNDDSHISQSDAQHAEEGSDAKQGNTFLDEKNSVKNVETYFIQEGQDKANHTELHMEKEGKAVGHIQKNANLRSTSYVSSQGAVNQAYNFAQENPSPLDKNGAYIENVARAQDDVNPTGNDGGSRSGEEGPTEGVDGKGGVSNGKPGETISDTAESTPVESSKENQDKGDKEKERKDKDNPEESKSNEKADQENGKTTAEKPNSHSDSTTTPSDVGTRDSEEKAEGDRQTGTSPTGEQRTGDTPTSDHAEKIKNTLLKEGRELKETTSMIDNAVYNMEQFILKTKFYTTAIRNFVHFKVNHICEYSKCGSNARCYIVEKDKEECRCMANYMPDESVDYFKCIPKTEKDCSKDNGNCDVNAECSIDKNKNIKCQCKYSYIGDGIFCVIGSQEKQSLCLLLVVLICV</sequence>
<feature type="signal peptide" evidence="4">
    <location>
        <begin position="1"/>
        <end position="26"/>
    </location>
</feature>
<feature type="compositionally biased region" description="Basic and acidic residues" evidence="3">
    <location>
        <begin position="239"/>
        <end position="282"/>
    </location>
</feature>